<organism evidence="2 3">
    <name type="scientific">Batillaria attramentaria</name>
    <dbReference type="NCBI Taxonomy" id="370345"/>
    <lineage>
        <taxon>Eukaryota</taxon>
        <taxon>Metazoa</taxon>
        <taxon>Spiralia</taxon>
        <taxon>Lophotrochozoa</taxon>
        <taxon>Mollusca</taxon>
        <taxon>Gastropoda</taxon>
        <taxon>Caenogastropoda</taxon>
        <taxon>Sorbeoconcha</taxon>
        <taxon>Cerithioidea</taxon>
        <taxon>Batillariidae</taxon>
        <taxon>Batillaria</taxon>
    </lineage>
</organism>
<evidence type="ECO:0000256" key="1">
    <source>
        <dbReference type="SAM" id="Phobius"/>
    </source>
</evidence>
<dbReference type="EMBL" id="JACVVK020000020">
    <property type="protein sequence ID" value="KAK7503469.1"/>
    <property type="molecule type" value="Genomic_DNA"/>
</dbReference>
<sequence length="266" mass="29272">MVGLRYPCLSELYVILVNGELYVILEDGELYVTLVDGELYVILVYSELYVILVYSELYVILVYSELYVILVYSELYVILVYSELYVILVYSELYVILVYDDGAAVAFGYRRTSGHVQGSLVHHHELATDLVPRGHYPGQLRNELKPSLTWGQTAIRTKQQQSDSQFSISPPTSGGLERLSAGGLSINSLEGGDGGVLPRQNADLHGVIDRAWAEVRASRKKRGSAKDDVRPVFDVSKFKASFSGRGGMLTPIASATSTAHSVGVSV</sequence>
<feature type="transmembrane region" description="Helical" evidence="1">
    <location>
        <begin position="39"/>
        <end position="63"/>
    </location>
</feature>
<evidence type="ECO:0000313" key="2">
    <source>
        <dbReference type="EMBL" id="KAK7503469.1"/>
    </source>
</evidence>
<reference evidence="2 3" key="1">
    <citation type="journal article" date="2023" name="Sci. Data">
        <title>Genome assembly of the Korean intertidal mud-creeper Batillaria attramentaria.</title>
        <authorList>
            <person name="Patra A.K."/>
            <person name="Ho P.T."/>
            <person name="Jun S."/>
            <person name="Lee S.J."/>
            <person name="Kim Y."/>
            <person name="Won Y.J."/>
        </authorList>
    </citation>
    <scope>NUCLEOTIDE SEQUENCE [LARGE SCALE GENOMIC DNA]</scope>
    <source>
        <strain evidence="2">Wonlab-2016</strain>
    </source>
</reference>
<keyword evidence="1" id="KW-0812">Transmembrane</keyword>
<gene>
    <name evidence="2" type="ORF">BaRGS_00005390</name>
</gene>
<feature type="transmembrane region" description="Helical" evidence="1">
    <location>
        <begin position="75"/>
        <end position="97"/>
    </location>
</feature>
<feature type="non-terminal residue" evidence="2">
    <location>
        <position position="266"/>
    </location>
</feature>
<accession>A0ABD0LWP3</accession>
<protein>
    <submittedName>
        <fullName evidence="2">Uncharacterized protein</fullName>
    </submittedName>
</protein>
<keyword evidence="1" id="KW-1133">Transmembrane helix</keyword>
<keyword evidence="1" id="KW-0472">Membrane</keyword>
<dbReference type="AlphaFoldDB" id="A0ABD0LWP3"/>
<keyword evidence="3" id="KW-1185">Reference proteome</keyword>
<evidence type="ECO:0000313" key="3">
    <source>
        <dbReference type="Proteomes" id="UP001519460"/>
    </source>
</evidence>
<proteinExistence type="predicted"/>
<comment type="caution">
    <text evidence="2">The sequence shown here is derived from an EMBL/GenBank/DDBJ whole genome shotgun (WGS) entry which is preliminary data.</text>
</comment>
<dbReference type="Proteomes" id="UP001519460">
    <property type="component" value="Unassembled WGS sequence"/>
</dbReference>
<name>A0ABD0LWP3_9CAEN</name>